<evidence type="ECO:0000256" key="1">
    <source>
        <dbReference type="SAM" id="MobiDB-lite"/>
    </source>
</evidence>
<gene>
    <name evidence="2" type="ORF">SAMN05192579_1276</name>
</gene>
<name>A0A1I4GI21_9GAMM</name>
<dbReference type="Gene3D" id="2.40.50.230">
    <property type="entry name" value="Gp5 N-terminal domain"/>
    <property type="match status" value="1"/>
</dbReference>
<feature type="region of interest" description="Disordered" evidence="1">
    <location>
        <begin position="98"/>
        <end position="122"/>
    </location>
</feature>
<dbReference type="AlphaFoldDB" id="A0A1I4GI21"/>
<evidence type="ECO:0000313" key="3">
    <source>
        <dbReference type="Proteomes" id="UP000198725"/>
    </source>
</evidence>
<dbReference type="InterPro" id="IPR037026">
    <property type="entry name" value="Vgr_OB-fold_dom_sf"/>
</dbReference>
<feature type="non-terminal residue" evidence="2">
    <location>
        <position position="166"/>
    </location>
</feature>
<accession>A0A1I4GI21</accession>
<organism evidence="2 3">
    <name type="scientific">Rhodanobacter glycinis</name>
    <dbReference type="NCBI Taxonomy" id="582702"/>
    <lineage>
        <taxon>Bacteria</taxon>
        <taxon>Pseudomonadati</taxon>
        <taxon>Pseudomonadota</taxon>
        <taxon>Gammaproteobacteria</taxon>
        <taxon>Lysobacterales</taxon>
        <taxon>Rhodanobacteraceae</taxon>
        <taxon>Rhodanobacter</taxon>
    </lineage>
</organism>
<proteinExistence type="predicted"/>
<feature type="region of interest" description="Disordered" evidence="1">
    <location>
        <begin position="141"/>
        <end position="166"/>
    </location>
</feature>
<evidence type="ECO:0000313" key="2">
    <source>
        <dbReference type="EMBL" id="SFL29724.1"/>
    </source>
</evidence>
<dbReference type="Proteomes" id="UP000198725">
    <property type="component" value="Unassembled WGS sequence"/>
</dbReference>
<protein>
    <submittedName>
        <fullName evidence="2">Uncharacterized protein</fullName>
    </submittedName>
</protein>
<sequence length="166" mass="17803">MSAWFAGPSTLPIKTATRRDGITQSVEAPVCLRVHHQARNNLDADVQGVVENALGAAFASLSLAGERAKSTTGLANDHTPLCHNTFIALPLVRTYRPHTEDGHGLRRHPAPSASVVGSGNPIHTDRDHRVIVQQHWQRGGNAANRLDHPRDANAPADASAGTWARV</sequence>
<keyword evidence="3" id="KW-1185">Reference proteome</keyword>
<dbReference type="EMBL" id="FOSR01000027">
    <property type="protein sequence ID" value="SFL29724.1"/>
    <property type="molecule type" value="Genomic_DNA"/>
</dbReference>
<reference evidence="3" key="1">
    <citation type="submission" date="2016-10" db="EMBL/GenBank/DDBJ databases">
        <authorList>
            <person name="Varghese N."/>
            <person name="Submissions S."/>
        </authorList>
    </citation>
    <scope>NUCLEOTIDE SEQUENCE [LARGE SCALE GENOMIC DNA]</scope>
    <source>
        <strain evidence="3">MO64</strain>
    </source>
</reference>